<name>A0A0W8EAG2_9ZZZZ</name>
<evidence type="ECO:0000256" key="1">
    <source>
        <dbReference type="SAM" id="MobiDB-lite"/>
    </source>
</evidence>
<reference evidence="2" key="1">
    <citation type="journal article" date="2015" name="Proc. Natl. Acad. Sci. U.S.A.">
        <title>Networks of energetic and metabolic interactions define dynamics in microbial communities.</title>
        <authorList>
            <person name="Embree M."/>
            <person name="Liu J.K."/>
            <person name="Al-Bassam M.M."/>
            <person name="Zengler K."/>
        </authorList>
    </citation>
    <scope>NUCLEOTIDE SEQUENCE</scope>
</reference>
<feature type="region of interest" description="Disordered" evidence="1">
    <location>
        <begin position="1"/>
        <end position="21"/>
    </location>
</feature>
<dbReference type="EMBL" id="LNQE01001809">
    <property type="protein sequence ID" value="KUG05518.1"/>
    <property type="molecule type" value="Genomic_DNA"/>
</dbReference>
<evidence type="ECO:0000313" key="2">
    <source>
        <dbReference type="EMBL" id="KUG05518.1"/>
    </source>
</evidence>
<feature type="compositionally biased region" description="Polar residues" evidence="1">
    <location>
        <begin position="7"/>
        <end position="20"/>
    </location>
</feature>
<sequence length="52" mass="5554">MGGTIEYQESVNQENLSGPVSTLPGIVAEVLDDPGVQVRPFRKGGGRRKKDA</sequence>
<proteinExistence type="predicted"/>
<comment type="caution">
    <text evidence="2">The sequence shown here is derived from an EMBL/GenBank/DDBJ whole genome shotgun (WGS) entry which is preliminary data.</text>
</comment>
<dbReference type="AlphaFoldDB" id="A0A0W8EAG2"/>
<organism evidence="2">
    <name type="scientific">hydrocarbon metagenome</name>
    <dbReference type="NCBI Taxonomy" id="938273"/>
    <lineage>
        <taxon>unclassified sequences</taxon>
        <taxon>metagenomes</taxon>
        <taxon>ecological metagenomes</taxon>
    </lineage>
</organism>
<accession>A0A0W8EAG2</accession>
<gene>
    <name evidence="2" type="ORF">ASZ90_017050</name>
</gene>
<protein>
    <submittedName>
        <fullName evidence="2">Uncharacterized protein</fullName>
    </submittedName>
</protein>